<sequence length="222" mass="24492">MGTREVYEEKLRSGNLYHDPTINPGLGTPRCPRCLSLLNPNSGVGEWTITSVLHDATAVAGTSIGAMLSAVHGFNTGIPYLQNRVKGPKWLPFLVGLPPLLLFSGASAAFGKPDSLWRKVIFSKYGTGRGDWCTKVIKGHYGVGLWKNIRKGWANFASHTRLEVGDESQVLHWIGNGSFSESTLIYSNLLAIKMPWFQIIWSGSMVRSIGSRFSSEQLKIRK</sequence>
<accession>A0A2N9FZS7</accession>
<gene>
    <name evidence="1" type="ORF">FSB_LOCUS20391</name>
</gene>
<dbReference type="EMBL" id="OIVN01001313">
    <property type="protein sequence ID" value="SPC92509.1"/>
    <property type="molecule type" value="Genomic_DNA"/>
</dbReference>
<protein>
    <submittedName>
        <fullName evidence="1">Uncharacterized protein</fullName>
    </submittedName>
</protein>
<organism evidence="1">
    <name type="scientific">Fagus sylvatica</name>
    <name type="common">Beechnut</name>
    <dbReference type="NCBI Taxonomy" id="28930"/>
    <lineage>
        <taxon>Eukaryota</taxon>
        <taxon>Viridiplantae</taxon>
        <taxon>Streptophyta</taxon>
        <taxon>Embryophyta</taxon>
        <taxon>Tracheophyta</taxon>
        <taxon>Spermatophyta</taxon>
        <taxon>Magnoliopsida</taxon>
        <taxon>eudicotyledons</taxon>
        <taxon>Gunneridae</taxon>
        <taxon>Pentapetalae</taxon>
        <taxon>rosids</taxon>
        <taxon>fabids</taxon>
        <taxon>Fagales</taxon>
        <taxon>Fagaceae</taxon>
        <taxon>Fagus</taxon>
    </lineage>
</organism>
<name>A0A2N9FZS7_FAGSY</name>
<dbReference type="PANTHER" id="PTHR34459:SF2">
    <property type="entry name" value="TRANSMEMBRANE PROTEIN"/>
    <property type="match status" value="1"/>
</dbReference>
<dbReference type="PANTHER" id="PTHR34459">
    <property type="entry name" value="OS01G0264500 PROTEIN"/>
    <property type="match status" value="1"/>
</dbReference>
<evidence type="ECO:0000313" key="1">
    <source>
        <dbReference type="EMBL" id="SPC92509.1"/>
    </source>
</evidence>
<proteinExistence type="predicted"/>
<dbReference type="AlphaFoldDB" id="A0A2N9FZS7"/>
<reference evidence="1" key="1">
    <citation type="submission" date="2018-02" db="EMBL/GenBank/DDBJ databases">
        <authorList>
            <person name="Cohen D.B."/>
            <person name="Kent A.D."/>
        </authorList>
    </citation>
    <scope>NUCLEOTIDE SEQUENCE</scope>
</reference>